<gene>
    <name evidence="1" type="ORF">EI546_14225</name>
</gene>
<dbReference type="InterPro" id="IPR036583">
    <property type="entry name" value="23S_rRNA_IVS_sf"/>
</dbReference>
<dbReference type="CDD" id="cd16377">
    <property type="entry name" value="23S_rRNA_IVP_like"/>
    <property type="match status" value="1"/>
</dbReference>
<dbReference type="PANTHER" id="PTHR38471">
    <property type="entry name" value="FOUR HELIX BUNDLE PROTEIN"/>
    <property type="match status" value="1"/>
</dbReference>
<protein>
    <submittedName>
        <fullName evidence="1">Four helix bundle protein</fullName>
    </submittedName>
</protein>
<dbReference type="PANTHER" id="PTHR38471:SF2">
    <property type="entry name" value="FOUR HELIX BUNDLE PROTEIN"/>
    <property type="match status" value="1"/>
</dbReference>
<dbReference type="Proteomes" id="UP000285517">
    <property type="component" value="Chromosome"/>
</dbReference>
<dbReference type="KEGG" id="aev:EI546_14225"/>
<dbReference type="RefSeq" id="WP_128251166.1">
    <property type="nucleotide sequence ID" value="NZ_CP034951.1"/>
</dbReference>
<name>A0A410G6B0_9FLAO</name>
<reference evidence="1 2" key="1">
    <citation type="submission" date="2019-01" db="EMBL/GenBank/DDBJ databases">
        <title>Complete genome sequencing of Aequorivita sp. H23M31.</title>
        <authorList>
            <person name="Bae J.-W."/>
        </authorList>
    </citation>
    <scope>NUCLEOTIDE SEQUENCE [LARGE SCALE GENOMIC DNA]</scope>
    <source>
        <strain evidence="1 2">H23M31</strain>
    </source>
</reference>
<dbReference type="SUPFAM" id="SSF158446">
    <property type="entry name" value="IVS-encoded protein-like"/>
    <property type="match status" value="1"/>
</dbReference>
<dbReference type="NCBIfam" id="TIGR02436">
    <property type="entry name" value="four helix bundle protein"/>
    <property type="match status" value="1"/>
</dbReference>
<dbReference type="OrthoDB" id="9811959at2"/>
<sequence>MRRHNFKKLQIWQEAMVLIDENYLLTSKLPDYEKYGLRTQMNRCSVSIASNISEGSSKGTDRHFLKYLDDSLGSAFEWETQLNVCHRQNFIEEELFLKLEDQVKKVQCKISNFMDSLDPDK</sequence>
<dbReference type="EMBL" id="CP034951">
    <property type="protein sequence ID" value="QAA82802.1"/>
    <property type="molecule type" value="Genomic_DNA"/>
</dbReference>
<dbReference type="Pfam" id="PF05635">
    <property type="entry name" value="23S_rRNA_IVP"/>
    <property type="match status" value="1"/>
</dbReference>
<proteinExistence type="predicted"/>
<accession>A0A410G6B0</accession>
<keyword evidence="2" id="KW-1185">Reference proteome</keyword>
<evidence type="ECO:0000313" key="2">
    <source>
        <dbReference type="Proteomes" id="UP000285517"/>
    </source>
</evidence>
<evidence type="ECO:0000313" key="1">
    <source>
        <dbReference type="EMBL" id="QAA82802.1"/>
    </source>
</evidence>
<dbReference type="AlphaFoldDB" id="A0A410G6B0"/>
<dbReference type="Gene3D" id="1.20.1440.60">
    <property type="entry name" value="23S rRNA-intervening sequence"/>
    <property type="match status" value="1"/>
</dbReference>
<organism evidence="1 2">
    <name type="scientific">Aequorivita ciconiae</name>
    <dbReference type="NCBI Taxonomy" id="2494375"/>
    <lineage>
        <taxon>Bacteria</taxon>
        <taxon>Pseudomonadati</taxon>
        <taxon>Bacteroidota</taxon>
        <taxon>Flavobacteriia</taxon>
        <taxon>Flavobacteriales</taxon>
        <taxon>Flavobacteriaceae</taxon>
        <taxon>Aequorivita</taxon>
    </lineage>
</organism>
<dbReference type="InterPro" id="IPR012657">
    <property type="entry name" value="23S_rRNA-intervening_sequence"/>
</dbReference>